<dbReference type="Proteomes" id="UP000092651">
    <property type="component" value="Unassembled WGS sequence"/>
</dbReference>
<accession>A0A1B8ZCV2</accession>
<evidence type="ECO:0000313" key="2">
    <source>
        <dbReference type="EMBL" id="OCA69452.1"/>
    </source>
</evidence>
<keyword evidence="3" id="KW-1185">Reference proteome</keyword>
<dbReference type="Pfam" id="PF04991">
    <property type="entry name" value="LicD"/>
    <property type="match status" value="1"/>
</dbReference>
<gene>
    <name evidence="2" type="ORF">BBI01_15045</name>
</gene>
<protein>
    <recommendedName>
        <fullName evidence="1">LicD/FKTN/FKRP nucleotidyltransferase domain-containing protein</fullName>
    </recommendedName>
</protein>
<dbReference type="GO" id="GO:0009100">
    <property type="term" value="P:glycoprotein metabolic process"/>
    <property type="evidence" value="ECO:0007669"/>
    <property type="project" value="UniProtKB-ARBA"/>
</dbReference>
<evidence type="ECO:0000259" key="1">
    <source>
        <dbReference type="Pfam" id="PF04991"/>
    </source>
</evidence>
<dbReference type="RefSeq" id="WP_065395640.1">
    <property type="nucleotide sequence ID" value="NZ_MAYH01000045.1"/>
</dbReference>
<dbReference type="InterPro" id="IPR007074">
    <property type="entry name" value="LicD/FKTN/FKRP_NTP_transf"/>
</dbReference>
<organism evidence="2 3">
    <name type="scientific">Chryseobacterium artocarpi</name>
    <dbReference type="NCBI Taxonomy" id="1414727"/>
    <lineage>
        <taxon>Bacteria</taxon>
        <taxon>Pseudomonadati</taxon>
        <taxon>Bacteroidota</taxon>
        <taxon>Flavobacteriia</taxon>
        <taxon>Flavobacteriales</taxon>
        <taxon>Weeksellaceae</taxon>
        <taxon>Chryseobacterium group</taxon>
        <taxon>Chryseobacterium</taxon>
    </lineage>
</organism>
<reference evidence="2 3" key="1">
    <citation type="submission" date="2016-07" db="EMBL/GenBank/DDBJ databases">
        <authorList>
            <person name="Jeong J.-J."/>
            <person name="Kim D.W."/>
            <person name="Sang M.K."/>
            <person name="Choi I.-G."/>
            <person name="Kim K.D."/>
        </authorList>
    </citation>
    <scope>NUCLEOTIDE SEQUENCE [LARGE SCALE GENOMIC DNA]</scope>
    <source>
        <strain evidence="2 3">UTM-3</strain>
    </source>
</reference>
<dbReference type="AlphaFoldDB" id="A0A1B8ZCV2"/>
<dbReference type="OrthoDB" id="9786100at2"/>
<dbReference type="PANTHER" id="PTHR43404">
    <property type="entry name" value="LIPOPOLYSACCHARIDE CHOLINEPHOSPHOTRANSFERASE LICD"/>
    <property type="match status" value="1"/>
</dbReference>
<comment type="caution">
    <text evidence="2">The sequence shown here is derived from an EMBL/GenBank/DDBJ whole genome shotgun (WGS) entry which is preliminary data.</text>
</comment>
<dbReference type="InterPro" id="IPR052942">
    <property type="entry name" value="LPS_cholinephosphotransferase"/>
</dbReference>
<feature type="domain" description="LicD/FKTN/FKRP nucleotidyltransferase" evidence="1">
    <location>
        <begin position="220"/>
        <end position="274"/>
    </location>
</feature>
<proteinExistence type="predicted"/>
<dbReference type="PANTHER" id="PTHR43404:SF2">
    <property type="entry name" value="LIPOPOLYSACCHARIDE CHOLINEPHOSPHOTRANSFERASE LICD"/>
    <property type="match status" value="1"/>
</dbReference>
<sequence>MIFQINKDSVFLHNDHEIIEISSDIPLQKSNTHYHTEKYGFEMCPQDIQNYSAHIFIWEYILKHNIEAPCVIIENDVRLNCTYKTIVHETESTSNDWDIVIPYNKLNVENDLKNEIFPSRLGYYWGSYFYIVNGKNIEKLLSLKVIRQPVDEEILEASFNNTLKTLLIDTDWFEFNEKKCPVYQNRSSFFLEKIQEINVWESNHKEQAISIMTYLANKSKELNLNLFAHAGTLLGIVRHEDIMPWDDDVDLCMDEQEIQTLLDAVQEENIIKYTKSIWHKTGFEYYKFFYENGEYKNGYEYTFPFVDIWLLFHRENSFITSDGYEAYTSDYLPGKEYCLHQAPLLLPQNHESILNKMYKNWDKYIKVFSWSHRQKENSIDSIIAPIKTDNTGKLITY</sequence>
<dbReference type="EMBL" id="MAYH01000045">
    <property type="protein sequence ID" value="OCA69452.1"/>
    <property type="molecule type" value="Genomic_DNA"/>
</dbReference>
<evidence type="ECO:0000313" key="3">
    <source>
        <dbReference type="Proteomes" id="UP000092651"/>
    </source>
</evidence>
<name>A0A1B8ZCV2_9FLAO</name>